<dbReference type="GO" id="GO:0000287">
    <property type="term" value="F:magnesium ion binding"/>
    <property type="evidence" value="ECO:0007669"/>
    <property type="project" value="UniProtKB-UniRule"/>
</dbReference>
<feature type="binding site" evidence="2">
    <location>
        <begin position="186"/>
        <end position="188"/>
    </location>
    <ligand>
        <name>substrate</name>
    </ligand>
</feature>
<sequence>MKNPTHISFIMDGNRRWAKKRFLPDIAGHRSGALNIEKILICASELEIPYVTFYTFSTENWSRNEVEVSDLFNLMREYVLSNLSKFQEDERFIFKIIGDVEKLPIDLQDSLKKLESISKEKKQYTTTAIFAINYGGRDEIVRSVNKILSQKSENNYQISEDDILDNLDTKGIPDVDIMIRTGGNQRISNFLIFQSIYAELFFTDTLWPDFSKNELHLIIDEYKKRVRKYGK</sequence>
<evidence type="ECO:0000256" key="2">
    <source>
        <dbReference type="HAMAP-Rule" id="MF_01139"/>
    </source>
</evidence>
<dbReference type="Pfam" id="PF01255">
    <property type="entry name" value="Prenyltransf"/>
    <property type="match status" value="1"/>
</dbReference>
<dbReference type="Gene3D" id="3.40.1180.10">
    <property type="entry name" value="Decaprenyl diphosphate synthase-like"/>
    <property type="match status" value="1"/>
</dbReference>
<comment type="function">
    <text evidence="2">Catalyzes the condensation of isopentenyl diphosphate (IPP) with allylic pyrophosphates generating different type of terpenoids.</text>
</comment>
<dbReference type="CDD" id="cd00475">
    <property type="entry name" value="Cis_IPPS"/>
    <property type="match status" value="1"/>
</dbReference>
<dbReference type="PANTHER" id="PTHR10291">
    <property type="entry name" value="DEHYDRODOLICHYL DIPHOSPHATE SYNTHASE FAMILY MEMBER"/>
    <property type="match status" value="1"/>
</dbReference>
<feature type="binding site" evidence="2">
    <location>
        <begin position="57"/>
        <end position="59"/>
    </location>
    <ligand>
        <name>substrate</name>
    </ligand>
</feature>
<evidence type="ECO:0000256" key="1">
    <source>
        <dbReference type="ARBA" id="ARBA00022679"/>
    </source>
</evidence>
<dbReference type="InterPro" id="IPR001441">
    <property type="entry name" value="UPP_synth-like"/>
</dbReference>
<dbReference type="GO" id="GO:0045547">
    <property type="term" value="F:ditrans,polycis-polyprenyl diphosphate synthase [(2E,6E)-farnesyl diphosphate specific] activity"/>
    <property type="evidence" value="ECO:0007669"/>
    <property type="project" value="TreeGrafter"/>
</dbReference>
<dbReference type="Proteomes" id="UP000321934">
    <property type="component" value="Chromosome"/>
</dbReference>
<reference evidence="3 4" key="1">
    <citation type="journal article" date="2019" name="ISME J.">
        <title>Deianiraea, an extracellular bacterium associated with the ciliate Paramecium, suggests an alternative scenario for the evolution of Rickettsiales.</title>
        <authorList>
            <person name="Castelli M."/>
            <person name="Sabaneyeva E."/>
            <person name="Lanzoni O."/>
            <person name="Lebedeva N."/>
            <person name="Floriano A.M."/>
            <person name="Gaiarsa S."/>
            <person name="Benken K."/>
            <person name="Modeo L."/>
            <person name="Bandi C."/>
            <person name="Potekhin A."/>
            <person name="Sassera D."/>
            <person name="Petroni G."/>
        </authorList>
    </citation>
    <scope>NUCLEOTIDE SEQUENCE [LARGE SCALE GENOMIC DNA]</scope>
    <source>
        <strain evidence="3">CyL4-1</strain>
    </source>
</reference>
<comment type="similarity">
    <text evidence="2">Belongs to the UPP synthase family.</text>
</comment>
<dbReference type="RefSeq" id="WP_281284145.1">
    <property type="nucleotide sequence ID" value="NZ_CP029077.1"/>
</dbReference>
<feature type="binding site" evidence="2">
    <location>
        <begin position="13"/>
        <end position="16"/>
    </location>
    <ligand>
        <name>substrate</name>
    </ligand>
</feature>
<protein>
    <recommendedName>
        <fullName evidence="2">Isoprenyl transferase</fullName>
        <ecNumber evidence="2">2.5.1.-</ecNumber>
    </recommendedName>
</protein>
<dbReference type="EMBL" id="CP029077">
    <property type="protein sequence ID" value="QED23289.1"/>
    <property type="molecule type" value="Genomic_DNA"/>
</dbReference>
<keyword evidence="2" id="KW-0479">Metal-binding</keyword>
<dbReference type="AlphaFoldDB" id="A0A5B8XD39"/>
<dbReference type="NCBIfam" id="TIGR00055">
    <property type="entry name" value="uppS"/>
    <property type="match status" value="1"/>
</dbReference>
<dbReference type="EC" id="2.5.1.-" evidence="2"/>
<keyword evidence="4" id="KW-1185">Reference proteome</keyword>
<feature type="binding site" evidence="2">
    <location>
        <position position="17"/>
    </location>
    <ligand>
        <name>substrate</name>
    </ligand>
</feature>
<feature type="active site" description="Proton acceptor" evidence="2">
    <location>
        <position position="60"/>
    </location>
</feature>
<proteinExistence type="inferred from homology"/>
<organism evidence="3 4">
    <name type="scientific">Candidatus Deianiraea vastatrix</name>
    <dbReference type="NCBI Taxonomy" id="2163644"/>
    <lineage>
        <taxon>Bacteria</taxon>
        <taxon>Pseudomonadati</taxon>
        <taxon>Pseudomonadota</taxon>
        <taxon>Alphaproteobacteria</taxon>
        <taxon>Rickettsiales</taxon>
        <taxon>Candidatus Deianiraeaceae</taxon>
        <taxon>Candidatus Deianiraea</taxon>
    </lineage>
</organism>
<feature type="binding site" evidence="2">
    <location>
        <position position="29"/>
    </location>
    <ligand>
        <name>substrate</name>
    </ligand>
</feature>
<comment type="subunit">
    <text evidence="2">Homodimer.</text>
</comment>
<accession>A0A5B8XD39</accession>
<dbReference type="PANTHER" id="PTHR10291:SF0">
    <property type="entry name" value="DEHYDRODOLICHYL DIPHOSPHATE SYNTHASE 2"/>
    <property type="match status" value="1"/>
</dbReference>
<dbReference type="SUPFAM" id="SSF64005">
    <property type="entry name" value="Undecaprenyl diphosphate synthase"/>
    <property type="match status" value="1"/>
</dbReference>
<comment type="caution">
    <text evidence="2">Lacks conserved residue(s) required for the propagation of feature annotation.</text>
</comment>
<evidence type="ECO:0000313" key="3">
    <source>
        <dbReference type="EMBL" id="QED23289.1"/>
    </source>
</evidence>
<dbReference type="InterPro" id="IPR036424">
    <property type="entry name" value="UPP_synth-like_sf"/>
</dbReference>
<feature type="binding site" evidence="2">
    <location>
        <position position="12"/>
    </location>
    <ligand>
        <name>Mg(2+)</name>
        <dbReference type="ChEBI" id="CHEBI:18420"/>
    </ligand>
</feature>
<dbReference type="HAMAP" id="MF_01139">
    <property type="entry name" value="ISPT"/>
    <property type="match status" value="1"/>
</dbReference>
<name>A0A5B8XD39_9RICK</name>
<feature type="binding site" evidence="2">
    <location>
        <position position="180"/>
    </location>
    <ligand>
        <name>substrate</name>
    </ligand>
</feature>
<keyword evidence="2" id="KW-0460">Magnesium</keyword>
<comment type="cofactor">
    <cofactor evidence="2">
        <name>Mg(2+)</name>
        <dbReference type="ChEBI" id="CHEBI:18420"/>
    </cofactor>
    <text evidence="2">Binds 2 magnesium ions per subunit.</text>
</comment>
<dbReference type="GO" id="GO:0016094">
    <property type="term" value="P:polyprenol biosynthetic process"/>
    <property type="evidence" value="ECO:0007669"/>
    <property type="project" value="TreeGrafter"/>
</dbReference>
<gene>
    <name evidence="3" type="ORF">Deia_00490</name>
</gene>
<keyword evidence="1 2" id="KW-0808">Transferase</keyword>
<feature type="binding site" evidence="2">
    <location>
        <position position="61"/>
    </location>
    <ligand>
        <name>substrate</name>
    </ligand>
</feature>
<feature type="binding site" evidence="2">
    <location>
        <position position="199"/>
    </location>
    <ligand>
        <name>Mg(2+)</name>
        <dbReference type="ChEBI" id="CHEBI:18420"/>
    </ligand>
</feature>
<feature type="binding site" evidence="2">
    <location>
        <position position="63"/>
    </location>
    <ligand>
        <name>substrate</name>
    </ligand>
</feature>
<evidence type="ECO:0000313" key="4">
    <source>
        <dbReference type="Proteomes" id="UP000321934"/>
    </source>
</evidence>
<feature type="active site" evidence="2">
    <location>
        <position position="12"/>
    </location>
</feature>